<dbReference type="Proteomes" id="UP001165685">
    <property type="component" value="Unassembled WGS sequence"/>
</dbReference>
<dbReference type="RefSeq" id="WP_270677288.1">
    <property type="nucleotide sequence ID" value="NZ_JAQFWP010000013.1"/>
</dbReference>
<evidence type="ECO:0000313" key="3">
    <source>
        <dbReference type="EMBL" id="MDA2804718.1"/>
    </source>
</evidence>
<reference evidence="3" key="1">
    <citation type="submission" date="2023-01" db="EMBL/GenBank/DDBJ databases">
        <title>Draft genome sequence of Nocardiopsis sp. LSu2-4 isolated from halophytes.</title>
        <authorList>
            <person name="Duangmal K."/>
            <person name="Chantavorakit T."/>
        </authorList>
    </citation>
    <scope>NUCLEOTIDE SEQUENCE</scope>
    <source>
        <strain evidence="3">LSu2-4</strain>
    </source>
</reference>
<feature type="transmembrane region" description="Helical" evidence="2">
    <location>
        <begin position="102"/>
        <end position="124"/>
    </location>
</feature>
<feature type="compositionally biased region" description="Basic and acidic residues" evidence="1">
    <location>
        <begin position="177"/>
        <end position="190"/>
    </location>
</feature>
<protein>
    <recommendedName>
        <fullName evidence="5">Phage holin family protein</fullName>
    </recommendedName>
</protein>
<evidence type="ECO:0000256" key="1">
    <source>
        <dbReference type="SAM" id="MobiDB-lite"/>
    </source>
</evidence>
<accession>A0ABT4TJ45</accession>
<keyword evidence="2" id="KW-0812">Transmembrane</keyword>
<organism evidence="3 4">
    <name type="scientific">Nocardiopsis suaedae</name>
    <dbReference type="NCBI Taxonomy" id="3018444"/>
    <lineage>
        <taxon>Bacteria</taxon>
        <taxon>Bacillati</taxon>
        <taxon>Actinomycetota</taxon>
        <taxon>Actinomycetes</taxon>
        <taxon>Streptosporangiales</taxon>
        <taxon>Nocardiopsidaceae</taxon>
        <taxon>Nocardiopsis</taxon>
    </lineage>
</organism>
<gene>
    <name evidence="3" type="ORF">O4U47_09360</name>
</gene>
<evidence type="ECO:0000313" key="4">
    <source>
        <dbReference type="Proteomes" id="UP001165685"/>
    </source>
</evidence>
<keyword evidence="2" id="KW-0472">Membrane</keyword>
<name>A0ABT4TJ45_9ACTN</name>
<keyword evidence="2" id="KW-1133">Transmembrane helix</keyword>
<feature type="region of interest" description="Disordered" evidence="1">
    <location>
        <begin position="176"/>
        <end position="197"/>
    </location>
</feature>
<evidence type="ECO:0000256" key="2">
    <source>
        <dbReference type="SAM" id="Phobius"/>
    </source>
</evidence>
<keyword evidence="4" id="KW-1185">Reference proteome</keyword>
<sequence length="197" mass="21010">MAPVTDRVLFKVVHNLSVEKAGINLTRHTNRETLHVVARPARGHADVQVQCGQCGRTERHRILDQEGTRALRRASAKKWGGIAAGVAAAEALLIFTGAAGNFLGALLVFLGLVGLLVTTVMAVAGPRDLHGTTRIDGDGNPWQPTATKEEQKKALNERVPEGASAFCMVMVEGVDDGADRRNRPGRRPVDGPDSLPG</sequence>
<dbReference type="EMBL" id="JAQFWP010000013">
    <property type="protein sequence ID" value="MDA2804718.1"/>
    <property type="molecule type" value="Genomic_DNA"/>
</dbReference>
<feature type="transmembrane region" description="Helical" evidence="2">
    <location>
        <begin position="79"/>
        <end position="96"/>
    </location>
</feature>
<evidence type="ECO:0008006" key="5">
    <source>
        <dbReference type="Google" id="ProtNLM"/>
    </source>
</evidence>
<comment type="caution">
    <text evidence="3">The sequence shown here is derived from an EMBL/GenBank/DDBJ whole genome shotgun (WGS) entry which is preliminary data.</text>
</comment>
<proteinExistence type="predicted"/>